<evidence type="ECO:0000256" key="1">
    <source>
        <dbReference type="ARBA" id="ARBA00004196"/>
    </source>
</evidence>
<comment type="caution">
    <text evidence="4">The sequence shown here is derived from an EMBL/GenBank/DDBJ whole genome shotgun (WGS) entry which is preliminary data.</text>
</comment>
<organism evidence="4">
    <name type="scientific">Alloyangia mangrovi</name>
    <dbReference type="NCBI Taxonomy" id="1779329"/>
    <lineage>
        <taxon>Bacteria</taxon>
        <taxon>Pseudomonadati</taxon>
        <taxon>Pseudomonadota</taxon>
        <taxon>Alphaproteobacteria</taxon>
        <taxon>Rhodobacterales</taxon>
        <taxon>Roseobacteraceae</taxon>
        <taxon>Alloyangia</taxon>
    </lineage>
</organism>
<reference evidence="3" key="3">
    <citation type="submission" date="2024-05" db="EMBL/GenBank/DDBJ databases">
        <title>Yangia mangrovi SAOS 153D genome.</title>
        <authorList>
            <person name="Verma A."/>
            <person name="Pal Y."/>
            <person name="Sundharam S."/>
            <person name="Bisht B."/>
            <person name="Srinivasan K."/>
        </authorList>
    </citation>
    <scope>NUCLEOTIDE SEQUENCE</scope>
    <source>
        <strain evidence="3">SAOS 153D</strain>
    </source>
</reference>
<evidence type="ECO:0000313" key="3">
    <source>
        <dbReference type="EMBL" id="MCT4370379.1"/>
    </source>
</evidence>
<dbReference type="EMBL" id="NTHN02000012">
    <property type="protein sequence ID" value="MCT4370379.1"/>
    <property type="molecule type" value="Genomic_DNA"/>
</dbReference>
<dbReference type="EMBL" id="NTHN01000179">
    <property type="protein sequence ID" value="PBD18902.1"/>
    <property type="molecule type" value="Genomic_DNA"/>
</dbReference>
<dbReference type="PANTHER" id="PTHR30386:SF19">
    <property type="entry name" value="MULTIDRUG EXPORT PROTEIN EMRA-RELATED"/>
    <property type="match status" value="1"/>
</dbReference>
<reference evidence="4" key="1">
    <citation type="submission" date="2017-09" db="EMBL/GenBank/DDBJ databases">
        <title>Yangia sp. SAOS 153D whole genome sequencing.</title>
        <authorList>
            <person name="Verma A."/>
            <person name="Krishnamurthi S."/>
        </authorList>
    </citation>
    <scope>NUCLEOTIDE SEQUENCE [LARGE SCALE GENOMIC DNA]</scope>
    <source>
        <strain evidence="4">SAOS 153D</strain>
    </source>
</reference>
<reference evidence="5" key="2">
    <citation type="submission" date="2023-07" db="EMBL/GenBank/DDBJ databases">
        <title>Yangia mangrovi SAOS 153D genome.</title>
        <authorList>
            <person name="Verma A."/>
            <person name="Pal Y."/>
            <person name="Sundharam S."/>
            <person name="Bisht B."/>
            <person name="Srinivasan K."/>
        </authorList>
    </citation>
    <scope>NUCLEOTIDE SEQUENCE [LARGE SCALE GENOMIC DNA]</scope>
    <source>
        <strain evidence="5">SAOS 153D</strain>
    </source>
</reference>
<dbReference type="PANTHER" id="PTHR30386">
    <property type="entry name" value="MEMBRANE FUSION SUBUNIT OF EMRAB-TOLC MULTIDRUG EFFLUX PUMP"/>
    <property type="match status" value="1"/>
</dbReference>
<dbReference type="RefSeq" id="WP_095882536.1">
    <property type="nucleotide sequence ID" value="NZ_NTHN02000012.1"/>
</dbReference>
<comment type="subcellular location">
    <subcellularLocation>
        <location evidence="1">Cell envelope</location>
    </subcellularLocation>
</comment>
<feature type="coiled-coil region" evidence="2">
    <location>
        <begin position="79"/>
        <end position="142"/>
    </location>
</feature>
<sequence>MKYTRLIIGITAILVTLWVIIGEQMTAASANAVVNAPVVTLRSPIAGDLELQSHALGARLSQNELLAAVTNTRVDTVRLADLQLELDRLDAGTNRMQAQIAALSRDRDALAQRTEVFTKARLAELEAKLTEAQVRQQLLQAGDAGAGATALADAVTAEESRRPGAPTTSALALSHARERVQTLLAARDALREGVFLGDGYNDAPFSEQRRIQLDAQIAELGLTRTEVGLQRAALERRIARARQTQGMEARSELRAPGANMLYWETLQADAVTVQRGDPILRVVDCGQSIITLSVTERVFNTLRVGQDASFRFSGQSKLYPATVGRLAGSGARTVYQNLAIAPSEKHLERYDVSLLVPELNTDTELGCAIGRTGRAFFDGRPLDLFRGWFG</sequence>
<dbReference type="Proteomes" id="UP000217448">
    <property type="component" value="Unassembled WGS sequence"/>
</dbReference>
<keyword evidence="5" id="KW-1185">Reference proteome</keyword>
<proteinExistence type="predicted"/>
<dbReference type="OrthoDB" id="7477732at2"/>
<evidence type="ECO:0000313" key="4">
    <source>
        <dbReference type="EMBL" id="PBD18902.1"/>
    </source>
</evidence>
<gene>
    <name evidence="3" type="ORF">CLG85_008615</name>
    <name evidence="4" type="ORF">CLG85_12245</name>
</gene>
<name>A0A2A3JUS8_9RHOB</name>
<evidence type="ECO:0000256" key="2">
    <source>
        <dbReference type="SAM" id="Coils"/>
    </source>
</evidence>
<evidence type="ECO:0000313" key="5">
    <source>
        <dbReference type="Proteomes" id="UP000217448"/>
    </source>
</evidence>
<accession>A0A2A3JUS8</accession>
<dbReference type="GO" id="GO:0030313">
    <property type="term" value="C:cell envelope"/>
    <property type="evidence" value="ECO:0007669"/>
    <property type="project" value="UniProtKB-SubCell"/>
</dbReference>
<dbReference type="AlphaFoldDB" id="A0A2A3JUS8"/>
<protein>
    <submittedName>
        <fullName evidence="3">HlyD family efflux transporter periplasmic adaptor subunit</fullName>
    </submittedName>
    <submittedName>
        <fullName evidence="4">HlyD family secretion protein</fullName>
    </submittedName>
</protein>
<keyword evidence="2" id="KW-0175">Coiled coil</keyword>
<dbReference type="InterPro" id="IPR050739">
    <property type="entry name" value="MFP"/>
</dbReference>